<evidence type="ECO:0000313" key="3">
    <source>
        <dbReference type="EMBL" id="ELY33176.1"/>
    </source>
</evidence>
<reference evidence="3 5" key="3">
    <citation type="journal article" date="2014" name="PLoS Genet.">
        <title>Phylogenetically driven sequencing of extremely halophilic archaea reveals strategies for static and dynamic osmo-response.</title>
        <authorList>
            <person name="Becker E.A."/>
            <person name="Seitzer P.M."/>
            <person name="Tritt A."/>
            <person name="Larsen D."/>
            <person name="Krusor M."/>
            <person name="Yao A.I."/>
            <person name="Wu D."/>
            <person name="Madern D."/>
            <person name="Eisen J.A."/>
            <person name="Darling A.E."/>
            <person name="Facciotti M.T."/>
        </authorList>
    </citation>
    <scope>NUCLEOTIDE SEQUENCE [LARGE SCALE GENOMIC DNA]</scope>
    <source>
        <strain evidence="5">ATCC 43099 / DSM 3394 / CCM 3739 / CIP 104546 / IAM 13178 / JCM 8861 / NBRC 102185 / NCIMB 2190 / MS3</strain>
        <strain evidence="3">MS-3</strain>
    </source>
</reference>
<keyword evidence="1" id="KW-0472">Membrane</keyword>
<keyword evidence="4" id="KW-1185">Reference proteome</keyword>
<dbReference type="AlphaFoldDB" id="D3SXX9"/>
<dbReference type="PATRIC" id="fig|547559.17.peg.484"/>
<accession>D3SXX9</accession>
<dbReference type="RefSeq" id="WP_004213968.1">
    <property type="nucleotide sequence ID" value="NC_013922.1"/>
</dbReference>
<reference evidence="4" key="1">
    <citation type="submission" date="2010-02" db="EMBL/GenBank/DDBJ databases">
        <title>Complete sequence of chromosome of Natrialba magadii ATCC 43099.</title>
        <authorList>
            <consortium name="US DOE Joint Genome Institute"/>
            <person name="Lucas S."/>
            <person name="Copeland A."/>
            <person name="Lapidus A."/>
            <person name="Cheng J.-F."/>
            <person name="Bruce D."/>
            <person name="Goodwin L."/>
            <person name="Pitluck S."/>
            <person name="Davenport K."/>
            <person name="Saunders E."/>
            <person name="Detter J.C."/>
            <person name="Han C."/>
            <person name="Tapia R."/>
            <person name="Land M."/>
            <person name="Hauser L."/>
            <person name="Kyrpides N."/>
            <person name="Mikhailova N."/>
            <person name="De Castro R.E."/>
            <person name="Maupin-Furlow J.A."/>
            <person name="Woyke T."/>
        </authorList>
    </citation>
    <scope>NUCLEOTIDE SEQUENCE [LARGE SCALE GENOMIC DNA]</scope>
    <source>
        <strain evidence="4">ATCC 43099 / DSM 3394 / CCM 3739 / CIP 104546 / IAM 13178 / JCM 8861 / NBRC 102185 / NCIMB 2190 / MS3</strain>
    </source>
</reference>
<reference evidence="2 4" key="2">
    <citation type="journal article" date="2012" name="BMC Genomics">
        <title>A comparative genomics perspective on the genetic content of the alkaliphilic haloarchaeon Natrialba magadii ATCC 43099T.</title>
        <authorList>
            <person name="Siddaramappa S."/>
            <person name="Challacombe J.F."/>
            <person name="Decastro R.E."/>
            <person name="Pfeiffer F."/>
            <person name="Sastre D.E."/>
            <person name="Gimenez M.I."/>
            <person name="Paggi R.A."/>
            <person name="Detter J.C."/>
            <person name="Davenport K.W."/>
            <person name="Goodwin L.A."/>
            <person name="Kyrpides N."/>
            <person name="Tapia R."/>
            <person name="Pitluck S."/>
            <person name="Lucas S."/>
            <person name="Woyke T."/>
            <person name="Maupin-Furlow J.A."/>
        </authorList>
    </citation>
    <scope>NUCLEOTIDE SEQUENCE [LARGE SCALE GENOMIC DNA]</scope>
    <source>
        <strain evidence="2">ATCC 43099</strain>
        <strain evidence="4">ATCC 43099 / DSM 3394 / CCM 3739 / CIP 104546 / IAM 13178 / JCM 8861 / NBRC 102185 / NCIMB 2190 / MS3</strain>
    </source>
</reference>
<evidence type="ECO:0000313" key="2">
    <source>
        <dbReference type="EMBL" id="ADD04019.1"/>
    </source>
</evidence>
<evidence type="ECO:0000313" key="5">
    <source>
        <dbReference type="Proteomes" id="UP000011543"/>
    </source>
</evidence>
<keyword evidence="1" id="KW-0812">Transmembrane</keyword>
<proteinExistence type="predicted"/>
<evidence type="ECO:0000256" key="1">
    <source>
        <dbReference type="SAM" id="Phobius"/>
    </source>
</evidence>
<dbReference type="HOGENOM" id="CLU_218567_0_0_2"/>
<reference evidence="2" key="4">
    <citation type="submission" date="2016-09" db="EMBL/GenBank/DDBJ databases">
        <authorList>
            <person name="Pfeiffer F."/>
        </authorList>
    </citation>
    <scope>NUCLEOTIDE SEQUENCE</scope>
    <source>
        <strain evidence="2">ATCC 43099</strain>
    </source>
</reference>
<dbReference type="Proteomes" id="UP000011543">
    <property type="component" value="Unassembled WGS sequence"/>
</dbReference>
<name>D3SXX9_NATMM</name>
<dbReference type="EMBL" id="AOHS01000010">
    <property type="protein sequence ID" value="ELY33176.1"/>
    <property type="molecule type" value="Genomic_DNA"/>
</dbReference>
<dbReference type="Proteomes" id="UP000001879">
    <property type="component" value="Chromosome"/>
</dbReference>
<sequence length="42" mass="4696">MYDLLFTFEEERLPPAVIFATGALIAVFVLGLLYRGVAFALF</sequence>
<evidence type="ECO:0000313" key="4">
    <source>
        <dbReference type="Proteomes" id="UP000001879"/>
    </source>
</evidence>
<dbReference type="KEGG" id="nmg:Nmag_0431"/>
<dbReference type="eggNOG" id="arCOG11181">
    <property type="taxonomic scope" value="Archaea"/>
</dbReference>
<dbReference type="PaxDb" id="547559-Nmag_0431"/>
<dbReference type="EMBL" id="CP001932">
    <property type="protein sequence ID" value="ADD04019.1"/>
    <property type="molecule type" value="Genomic_DNA"/>
</dbReference>
<keyword evidence="1" id="KW-1133">Transmembrane helix</keyword>
<feature type="transmembrane region" description="Helical" evidence="1">
    <location>
        <begin position="12"/>
        <end position="34"/>
    </location>
</feature>
<gene>
    <name evidence="2" type="ordered locus">Nmag_0431</name>
    <name evidence="3" type="ORF">C500_02569</name>
</gene>
<protein>
    <submittedName>
        <fullName evidence="2">Uncharacterized protein</fullName>
    </submittedName>
</protein>
<organism evidence="2 4">
    <name type="scientific">Natrialba magadii (strain ATCC 43099 / DSM 3394 / CCM 3739 / CIP 104546 / IAM 13178 / JCM 8861 / NBRC 102185 / NCIMB 2190 / MS3)</name>
    <name type="common">Natronobacterium magadii</name>
    <dbReference type="NCBI Taxonomy" id="547559"/>
    <lineage>
        <taxon>Archaea</taxon>
        <taxon>Methanobacteriati</taxon>
        <taxon>Methanobacteriota</taxon>
        <taxon>Stenosarchaea group</taxon>
        <taxon>Halobacteria</taxon>
        <taxon>Halobacteriales</taxon>
        <taxon>Natrialbaceae</taxon>
        <taxon>Natrialba</taxon>
    </lineage>
</organism>
<dbReference type="GeneID" id="74305859"/>
<dbReference type="STRING" id="547559.Nmag_0431"/>